<dbReference type="SUPFAM" id="SSF47473">
    <property type="entry name" value="EF-hand"/>
    <property type="match status" value="1"/>
</dbReference>
<evidence type="ECO:0000313" key="3">
    <source>
        <dbReference type="Proteomes" id="UP001470230"/>
    </source>
</evidence>
<dbReference type="Proteomes" id="UP001470230">
    <property type="component" value="Unassembled WGS sequence"/>
</dbReference>
<evidence type="ECO:0000313" key="2">
    <source>
        <dbReference type="EMBL" id="KAK8899660.1"/>
    </source>
</evidence>
<dbReference type="InterPro" id="IPR052603">
    <property type="entry name" value="EFCB6"/>
</dbReference>
<reference evidence="2 3" key="1">
    <citation type="submission" date="2024-04" db="EMBL/GenBank/DDBJ databases">
        <title>Tritrichomonas musculus Genome.</title>
        <authorList>
            <person name="Alves-Ferreira E."/>
            <person name="Grigg M."/>
            <person name="Lorenzi H."/>
            <person name="Galac M."/>
        </authorList>
    </citation>
    <scope>NUCLEOTIDE SEQUENCE [LARGE SCALE GENOMIC DNA]</scope>
    <source>
        <strain evidence="2 3">EAF2021</strain>
    </source>
</reference>
<gene>
    <name evidence="2" type="ORF">M9Y10_001982</name>
</gene>
<evidence type="ECO:0008006" key="4">
    <source>
        <dbReference type="Google" id="ProtNLM"/>
    </source>
</evidence>
<feature type="compositionally biased region" description="Low complexity" evidence="1">
    <location>
        <begin position="253"/>
        <end position="300"/>
    </location>
</feature>
<protein>
    <recommendedName>
        <fullName evidence="4">EF-hand domain-containing protein</fullName>
    </recommendedName>
</protein>
<feature type="compositionally biased region" description="Polar residues" evidence="1">
    <location>
        <begin position="356"/>
        <end position="366"/>
    </location>
</feature>
<feature type="compositionally biased region" description="Low complexity" evidence="1">
    <location>
        <begin position="328"/>
        <end position="340"/>
    </location>
</feature>
<accession>A0ABR2LBG6</accession>
<feature type="compositionally biased region" description="Polar residues" evidence="1">
    <location>
        <begin position="199"/>
        <end position="210"/>
    </location>
</feature>
<feature type="compositionally biased region" description="Low complexity" evidence="1">
    <location>
        <begin position="226"/>
        <end position="238"/>
    </location>
</feature>
<name>A0ABR2LBG6_9EUKA</name>
<dbReference type="EMBL" id="JAPFFF010000001">
    <property type="protein sequence ID" value="KAK8899660.1"/>
    <property type="molecule type" value="Genomic_DNA"/>
</dbReference>
<organism evidence="2 3">
    <name type="scientific">Tritrichomonas musculus</name>
    <dbReference type="NCBI Taxonomy" id="1915356"/>
    <lineage>
        <taxon>Eukaryota</taxon>
        <taxon>Metamonada</taxon>
        <taxon>Parabasalia</taxon>
        <taxon>Tritrichomonadida</taxon>
        <taxon>Tritrichomonadidae</taxon>
        <taxon>Tritrichomonas</taxon>
    </lineage>
</organism>
<dbReference type="PANTHER" id="PTHR20875">
    <property type="entry name" value="EF-HAND CALCIUM-BINDING DOMAIN-CONTAINING PROTEIN 6-RELATED"/>
    <property type="match status" value="1"/>
</dbReference>
<keyword evidence="3" id="KW-1185">Reference proteome</keyword>
<feature type="region of interest" description="Disordered" evidence="1">
    <location>
        <begin position="183"/>
        <end position="385"/>
    </location>
</feature>
<dbReference type="InterPro" id="IPR011992">
    <property type="entry name" value="EF-hand-dom_pair"/>
</dbReference>
<sequence>MSEGNRLRQLLQDIQGKLVRLGATNRARWEIFSLDTEMSQGQFVSRLASFGISIKPQDAATLWRASGIAGDTIKFSDFIKFLNANSSSIPDAVSTMSPPQSSASLIDAMRSNTRTLLTKFIEMDPSTTGTITYRAFSDICNWFSSTENQNSIWKIVSRYDPQNTGNFPYFYFLADLCSNGARGGSNMSKRPPQLDVGYSDQNQSGSSFSQFAPPPIDTYSPTQINRSNYSSYSPSQSPNRHDFSPQSPPQSNRSDFSPYSPSQSSRSDFSPYSSGKLSSSRDSLNYDNYNNYNPSTSPNRLNNYSPTDSDSFSNLKLNSSSHTSPKYNVNSNSNYRRSASGGRGRLDPAIFGDNGAMQNNTANSSSGGRGRLDPSIFGQRPTSDGLPEQIVKHADDYVNAEHVEGLTPNQLIELISKQVSRLYRGSKQCFTKWRGPKHDFLDANDIRDGLARDANILIPLSDLQVIVNQYKGPMTMSTFVRMLGDGSRFALNNSSIEGMKKTTEDEAALIRIADQIIGTQWEEMVIRSGSVEDIVKEFEAMGVYTNEDDVNRLTSKLGRMGFINAIKARIV</sequence>
<feature type="compositionally biased region" description="Polar residues" evidence="1">
    <location>
        <begin position="301"/>
        <end position="327"/>
    </location>
</feature>
<dbReference type="PANTHER" id="PTHR20875:SF0">
    <property type="entry name" value="GH12158P"/>
    <property type="match status" value="1"/>
</dbReference>
<evidence type="ECO:0000256" key="1">
    <source>
        <dbReference type="SAM" id="MobiDB-lite"/>
    </source>
</evidence>
<proteinExistence type="predicted"/>
<comment type="caution">
    <text evidence="2">The sequence shown here is derived from an EMBL/GenBank/DDBJ whole genome shotgun (WGS) entry which is preliminary data.</text>
</comment>